<sequence>MKNIKFFYITASNKKEAERIAKKLLNKKLIACANVISNVNSYFVWKNKVQNSKEIIICGKTTSKNQKKIIQIVKSLHSYSVPCVIFFDIKNGNKDFLKWIEQSVT</sequence>
<dbReference type="EMBL" id="UINC01011338">
    <property type="protein sequence ID" value="SVA50089.1"/>
    <property type="molecule type" value="Genomic_DNA"/>
</dbReference>
<evidence type="ECO:0008006" key="3">
    <source>
        <dbReference type="Google" id="ProtNLM"/>
    </source>
</evidence>
<dbReference type="GO" id="GO:0005507">
    <property type="term" value="F:copper ion binding"/>
    <property type="evidence" value="ECO:0007669"/>
    <property type="project" value="TreeGrafter"/>
</dbReference>
<dbReference type="InterPro" id="IPR011322">
    <property type="entry name" value="N-reg_PII-like_a/b"/>
</dbReference>
<dbReference type="Pfam" id="PF03091">
    <property type="entry name" value="CutA1"/>
    <property type="match status" value="1"/>
</dbReference>
<organism evidence="2">
    <name type="scientific">marine metagenome</name>
    <dbReference type="NCBI Taxonomy" id="408172"/>
    <lineage>
        <taxon>unclassified sequences</taxon>
        <taxon>metagenomes</taxon>
        <taxon>ecological metagenomes</taxon>
    </lineage>
</organism>
<dbReference type="PANTHER" id="PTHR23419:SF8">
    <property type="entry name" value="FI09726P"/>
    <property type="match status" value="1"/>
</dbReference>
<dbReference type="InterPro" id="IPR015867">
    <property type="entry name" value="N-reg_PII/ATP_PRibTrfase_C"/>
</dbReference>
<reference evidence="2" key="1">
    <citation type="submission" date="2018-05" db="EMBL/GenBank/DDBJ databases">
        <authorList>
            <person name="Lanie J.A."/>
            <person name="Ng W.-L."/>
            <person name="Kazmierczak K.M."/>
            <person name="Andrzejewski T.M."/>
            <person name="Davidsen T.M."/>
            <person name="Wayne K.J."/>
            <person name="Tettelin H."/>
            <person name="Glass J.I."/>
            <person name="Rusch D."/>
            <person name="Podicherti R."/>
            <person name="Tsui H.-C.T."/>
            <person name="Winkler M.E."/>
        </authorList>
    </citation>
    <scope>NUCLEOTIDE SEQUENCE</scope>
</reference>
<evidence type="ECO:0000313" key="2">
    <source>
        <dbReference type="EMBL" id="SVA50089.1"/>
    </source>
</evidence>
<dbReference type="SUPFAM" id="SSF54913">
    <property type="entry name" value="GlnB-like"/>
    <property type="match status" value="1"/>
</dbReference>
<dbReference type="Gene3D" id="3.30.70.120">
    <property type="match status" value="1"/>
</dbReference>
<name>A0A381WC28_9ZZZZ</name>
<protein>
    <recommendedName>
        <fullName evidence="3">Divalent-cation tolerance protein CutA</fullName>
    </recommendedName>
</protein>
<comment type="similarity">
    <text evidence="1">Belongs to the CutA family.</text>
</comment>
<dbReference type="GO" id="GO:0010038">
    <property type="term" value="P:response to metal ion"/>
    <property type="evidence" value="ECO:0007669"/>
    <property type="project" value="InterPro"/>
</dbReference>
<dbReference type="InterPro" id="IPR004323">
    <property type="entry name" value="Ion_tolerance_CutA"/>
</dbReference>
<proteinExistence type="inferred from homology"/>
<gene>
    <name evidence="2" type="ORF">METZ01_LOCUS102943</name>
</gene>
<dbReference type="PANTHER" id="PTHR23419">
    <property type="entry name" value="DIVALENT CATION TOLERANCE CUTA-RELATED"/>
    <property type="match status" value="1"/>
</dbReference>
<dbReference type="AlphaFoldDB" id="A0A381WC28"/>
<evidence type="ECO:0000256" key="1">
    <source>
        <dbReference type="ARBA" id="ARBA00010169"/>
    </source>
</evidence>
<accession>A0A381WC28</accession>